<dbReference type="Proteomes" id="UP000770889">
    <property type="component" value="Unassembled WGS sequence"/>
</dbReference>
<evidence type="ECO:0000256" key="1">
    <source>
        <dbReference type="SAM" id="Coils"/>
    </source>
</evidence>
<sequence>MTLLKNVLGINILKTLIRNAILLLCCLGFSLSAEPLSEKGKGLDKQVEDLKKAVIELNRELFILEEELLFPGNTQVSIFLSLDIGNYFKLDSVQLHIDNKELANHLYTEREVKALQRGGVQRLYLGNIKAGEHELVAFFTGVGPKGRDYKRGATVSFNKGIGPKYLELKIVDSVALQQPDFEIREWE</sequence>
<evidence type="ECO:0000313" key="2">
    <source>
        <dbReference type="EMBL" id="MBT2990112.1"/>
    </source>
</evidence>
<comment type="caution">
    <text evidence="2">The sequence shown here is derived from an EMBL/GenBank/DDBJ whole genome shotgun (WGS) entry which is preliminary data.</text>
</comment>
<gene>
    <name evidence="2" type="ORF">KME65_14245</name>
</gene>
<proteinExistence type="predicted"/>
<accession>A0A944MB39</accession>
<keyword evidence="1" id="KW-0175">Coiled coil</keyword>
<feature type="coiled-coil region" evidence="1">
    <location>
        <begin position="40"/>
        <end position="67"/>
    </location>
</feature>
<dbReference type="EMBL" id="JAHHGM010000013">
    <property type="protein sequence ID" value="MBT2990112.1"/>
    <property type="molecule type" value="Genomic_DNA"/>
</dbReference>
<organism evidence="2 3">
    <name type="scientific">Candidatus Thiodiazotropha taylori</name>
    <dbReference type="NCBI Taxonomy" id="2792791"/>
    <lineage>
        <taxon>Bacteria</taxon>
        <taxon>Pseudomonadati</taxon>
        <taxon>Pseudomonadota</taxon>
        <taxon>Gammaproteobacteria</taxon>
        <taxon>Chromatiales</taxon>
        <taxon>Sedimenticolaceae</taxon>
        <taxon>Candidatus Thiodiazotropha</taxon>
    </lineage>
</organism>
<evidence type="ECO:0000313" key="3">
    <source>
        <dbReference type="Proteomes" id="UP000770889"/>
    </source>
</evidence>
<protein>
    <submittedName>
        <fullName evidence="2">AraC family transcriptional regulator</fullName>
    </submittedName>
</protein>
<reference evidence="2 3" key="1">
    <citation type="submission" date="2021-05" db="EMBL/GenBank/DDBJ databases">
        <title>Genetic and Functional Diversity in Clade A Lucinid endosymbionts from the Bahamas.</title>
        <authorList>
            <person name="Giani N.M."/>
            <person name="Engel A.S."/>
            <person name="Campbell B.J."/>
        </authorList>
    </citation>
    <scope>NUCLEOTIDE SEQUENCE [LARGE SCALE GENOMIC DNA]</scope>
    <source>
        <strain evidence="2">LUC16012Gg_MoonRockCtena</strain>
    </source>
</reference>
<dbReference type="AlphaFoldDB" id="A0A944MB39"/>
<name>A0A944MB39_9GAMM</name>